<name>A0ABV0W231_9TELE</name>
<proteinExistence type="predicted"/>
<protein>
    <submittedName>
        <fullName evidence="1">Uncharacterized protein</fullName>
    </submittedName>
</protein>
<sequence>TVPVSYSRDDQLCVAHPHLPGLHHRTKAIISFLGDSSLCYHGNTAAVQLLEIPRAFTLCPHRGKL</sequence>
<feature type="non-terminal residue" evidence="1">
    <location>
        <position position="65"/>
    </location>
</feature>
<gene>
    <name evidence="1" type="ORF">XENORESO_010123</name>
</gene>
<keyword evidence="2" id="KW-1185">Reference proteome</keyword>
<evidence type="ECO:0000313" key="1">
    <source>
        <dbReference type="EMBL" id="MEQ2263591.1"/>
    </source>
</evidence>
<comment type="caution">
    <text evidence="1">The sequence shown here is derived from an EMBL/GenBank/DDBJ whole genome shotgun (WGS) entry which is preliminary data.</text>
</comment>
<dbReference type="EMBL" id="JAHRIM010023156">
    <property type="protein sequence ID" value="MEQ2263591.1"/>
    <property type="molecule type" value="Genomic_DNA"/>
</dbReference>
<evidence type="ECO:0000313" key="2">
    <source>
        <dbReference type="Proteomes" id="UP001444071"/>
    </source>
</evidence>
<dbReference type="Proteomes" id="UP001444071">
    <property type="component" value="Unassembled WGS sequence"/>
</dbReference>
<accession>A0ABV0W231</accession>
<organism evidence="1 2">
    <name type="scientific">Xenotaenia resolanae</name>
    <dbReference type="NCBI Taxonomy" id="208358"/>
    <lineage>
        <taxon>Eukaryota</taxon>
        <taxon>Metazoa</taxon>
        <taxon>Chordata</taxon>
        <taxon>Craniata</taxon>
        <taxon>Vertebrata</taxon>
        <taxon>Euteleostomi</taxon>
        <taxon>Actinopterygii</taxon>
        <taxon>Neopterygii</taxon>
        <taxon>Teleostei</taxon>
        <taxon>Neoteleostei</taxon>
        <taxon>Acanthomorphata</taxon>
        <taxon>Ovalentaria</taxon>
        <taxon>Atherinomorphae</taxon>
        <taxon>Cyprinodontiformes</taxon>
        <taxon>Goodeidae</taxon>
        <taxon>Xenotaenia</taxon>
    </lineage>
</organism>
<reference evidence="1 2" key="1">
    <citation type="submission" date="2021-06" db="EMBL/GenBank/DDBJ databases">
        <authorList>
            <person name="Palmer J.M."/>
        </authorList>
    </citation>
    <scope>NUCLEOTIDE SEQUENCE [LARGE SCALE GENOMIC DNA]</scope>
    <source>
        <strain evidence="1 2">XR_2019</strain>
        <tissue evidence="1">Muscle</tissue>
    </source>
</reference>
<feature type="non-terminal residue" evidence="1">
    <location>
        <position position="1"/>
    </location>
</feature>